<feature type="region of interest" description="Disordered" evidence="5">
    <location>
        <begin position="326"/>
        <end position="519"/>
    </location>
</feature>
<feature type="region of interest" description="Disordered" evidence="5">
    <location>
        <begin position="255"/>
        <end position="313"/>
    </location>
</feature>
<dbReference type="GO" id="GO:0006297">
    <property type="term" value="P:nucleotide-excision repair, DNA gap filling"/>
    <property type="evidence" value="ECO:0007669"/>
    <property type="project" value="TreeGrafter"/>
</dbReference>
<dbReference type="InterPro" id="IPR019038">
    <property type="entry name" value="POLD3"/>
</dbReference>
<dbReference type="Gene3D" id="3.90.1030.20">
    <property type="entry name" value="DNA polymerase delta, p66 (Cdc27) subunit, wHTH domain"/>
    <property type="match status" value="1"/>
</dbReference>
<evidence type="ECO:0000256" key="5">
    <source>
        <dbReference type="SAM" id="MobiDB-lite"/>
    </source>
</evidence>
<evidence type="ECO:0000313" key="7">
    <source>
        <dbReference type="RefSeq" id="XP_020089308.1"/>
    </source>
</evidence>
<dbReference type="InterPro" id="IPR041913">
    <property type="entry name" value="POLD3_sf"/>
</dbReference>
<comment type="subcellular location">
    <subcellularLocation>
        <location evidence="1">Nucleus</location>
    </subcellularLocation>
</comment>
<feature type="compositionally biased region" description="Polar residues" evidence="5">
    <location>
        <begin position="208"/>
        <end position="218"/>
    </location>
</feature>
<evidence type="ECO:0000256" key="4">
    <source>
        <dbReference type="ARBA" id="ARBA00023242"/>
    </source>
</evidence>
<feature type="compositionally biased region" description="Basic and acidic residues" evidence="5">
    <location>
        <begin position="458"/>
        <end position="467"/>
    </location>
</feature>
<dbReference type="GO" id="GO:1904161">
    <property type="term" value="P:DNA synthesis involved in UV-damage excision repair"/>
    <property type="evidence" value="ECO:0007669"/>
    <property type="project" value="TreeGrafter"/>
</dbReference>
<dbReference type="GO" id="GO:0003887">
    <property type="term" value="F:DNA-directed DNA polymerase activity"/>
    <property type="evidence" value="ECO:0007669"/>
    <property type="project" value="TreeGrafter"/>
</dbReference>
<feature type="compositionally biased region" description="Polar residues" evidence="5">
    <location>
        <begin position="263"/>
        <end position="281"/>
    </location>
</feature>
<protein>
    <recommendedName>
        <fullName evidence="2">DNA polymerase delta subunit 3</fullName>
    </recommendedName>
</protein>
<dbReference type="GO" id="GO:0043625">
    <property type="term" value="C:delta DNA polymerase complex"/>
    <property type="evidence" value="ECO:0007669"/>
    <property type="project" value="InterPro"/>
</dbReference>
<feature type="compositionally biased region" description="Low complexity" evidence="5">
    <location>
        <begin position="186"/>
        <end position="197"/>
    </location>
</feature>
<proteinExistence type="predicted"/>
<keyword evidence="6" id="KW-1185">Reference proteome</keyword>
<feature type="compositionally biased region" description="Basic and acidic residues" evidence="5">
    <location>
        <begin position="363"/>
        <end position="374"/>
    </location>
</feature>
<dbReference type="AlphaFoldDB" id="A0A6P5F746"/>
<feature type="compositionally biased region" description="Low complexity" evidence="5">
    <location>
        <begin position="389"/>
        <end position="398"/>
    </location>
</feature>
<feature type="compositionally biased region" description="Polar residues" evidence="5">
    <location>
        <begin position="403"/>
        <end position="427"/>
    </location>
</feature>
<evidence type="ECO:0000256" key="1">
    <source>
        <dbReference type="ARBA" id="ARBA00004123"/>
    </source>
</evidence>
<dbReference type="PANTHER" id="PTHR17598:SF13">
    <property type="entry name" value="DNA POLYMERASE DELTA SUBUNIT 3"/>
    <property type="match status" value="1"/>
</dbReference>
<dbReference type="Pfam" id="PF09507">
    <property type="entry name" value="CDC27"/>
    <property type="match status" value="1"/>
</dbReference>
<keyword evidence="3" id="KW-0235">DNA replication</keyword>
<dbReference type="OrthoDB" id="514823at2759"/>
<feature type="region of interest" description="Disordered" evidence="5">
    <location>
        <begin position="181"/>
        <end position="223"/>
    </location>
</feature>
<reference evidence="7" key="2">
    <citation type="submission" date="2025-08" db="UniProtKB">
        <authorList>
            <consortium name="RefSeq"/>
        </authorList>
    </citation>
    <scope>IDENTIFICATION</scope>
    <source>
        <tissue evidence="7">Leaf</tissue>
    </source>
</reference>
<dbReference type="PANTHER" id="PTHR17598">
    <property type="entry name" value="DNA POLYMERASE DELTA SUBUNIT 3"/>
    <property type="match status" value="1"/>
</dbReference>
<feature type="compositionally biased region" description="Basic and acidic residues" evidence="5">
    <location>
        <begin position="198"/>
        <end position="207"/>
    </location>
</feature>
<name>A0A6P5F746_ANACO</name>
<evidence type="ECO:0000313" key="6">
    <source>
        <dbReference type="Proteomes" id="UP000515123"/>
    </source>
</evidence>
<reference evidence="6" key="1">
    <citation type="journal article" date="2015" name="Nat. Genet.">
        <title>The pineapple genome and the evolution of CAM photosynthesis.</title>
        <authorList>
            <person name="Ming R."/>
            <person name="VanBuren R."/>
            <person name="Wai C.M."/>
            <person name="Tang H."/>
            <person name="Schatz M.C."/>
            <person name="Bowers J.E."/>
            <person name="Lyons E."/>
            <person name="Wang M.L."/>
            <person name="Chen J."/>
            <person name="Biggers E."/>
            <person name="Zhang J."/>
            <person name="Huang L."/>
            <person name="Zhang L."/>
            <person name="Miao W."/>
            <person name="Zhang J."/>
            <person name="Ye Z."/>
            <person name="Miao C."/>
            <person name="Lin Z."/>
            <person name="Wang H."/>
            <person name="Zhou H."/>
            <person name="Yim W.C."/>
            <person name="Priest H.D."/>
            <person name="Zheng C."/>
            <person name="Woodhouse M."/>
            <person name="Edger P.P."/>
            <person name="Guyot R."/>
            <person name="Guo H.B."/>
            <person name="Guo H."/>
            <person name="Zheng G."/>
            <person name="Singh R."/>
            <person name="Sharma A."/>
            <person name="Min X."/>
            <person name="Zheng Y."/>
            <person name="Lee H."/>
            <person name="Gurtowski J."/>
            <person name="Sedlazeck F.J."/>
            <person name="Harkess A."/>
            <person name="McKain M.R."/>
            <person name="Liao Z."/>
            <person name="Fang J."/>
            <person name="Liu J."/>
            <person name="Zhang X."/>
            <person name="Zhang Q."/>
            <person name="Hu W."/>
            <person name="Qin Y."/>
            <person name="Wang K."/>
            <person name="Chen L.Y."/>
            <person name="Shirley N."/>
            <person name="Lin Y.R."/>
            <person name="Liu L.Y."/>
            <person name="Hernandez A.G."/>
            <person name="Wright C.L."/>
            <person name="Bulone V."/>
            <person name="Tuskan G.A."/>
            <person name="Heath K."/>
            <person name="Zee F."/>
            <person name="Moore P.H."/>
            <person name="Sunkar R."/>
            <person name="Leebens-Mack J.H."/>
            <person name="Mockler T."/>
            <person name="Bennetzen J.L."/>
            <person name="Freeling M."/>
            <person name="Sankoff D."/>
            <person name="Paterson A.H."/>
            <person name="Zhu X."/>
            <person name="Yang X."/>
            <person name="Smith J.A."/>
            <person name="Cushman J.C."/>
            <person name="Paull R.E."/>
            <person name="Yu Q."/>
        </authorList>
    </citation>
    <scope>NUCLEOTIDE SEQUENCE [LARGE SCALE GENOMIC DNA]</scope>
    <source>
        <strain evidence="6">cv. F153</strain>
    </source>
</reference>
<keyword evidence="4" id="KW-0539">Nucleus</keyword>
<dbReference type="GeneID" id="109710910"/>
<sequence>MAEGVDLDLLPQILSLASDRLQVITYKWLSRNFSISSNCAKGLLQEFVKKHGEELEVIYTLSGWLKSNPQTYCVKLASGLKLEDVRKEFKDTCSIQVYSVQACIPKDVAVLWSAEFVQAEELFNEPSNEENCLRDNRFCGVSNSFVKRTVNGKHVSPTPPKPVIATGAAWQSKSSSILKDQTVHVQPPQQGLSGQSSSKHESTDKSDIATSANINTANKLPPVKEPTVAVLTSKQKDQNGKDSLGNTGSLASLWGRASAKSKPPNSATETTNDIPSVSVTAEAQIRAKEAANAASSDDEHDANLRRESNHASGRKRRVVFDFSDDDDEENVVSLASPDSPKKHVAAASTNAENLTLKETSLAQKRETLEKRQENVKGLNSDLSSKANMSSGGNSSNGGITLKLKNQSDNSEPNANENNTDQTTNAASASPKRRKVLKTRIDERGREVTEVVWEGELAPSEKTDKHTATDNAGNRPTAANKRQAAVSSNLPSKTAGNKKPAKAGGKDPKQGNILSFFRKI</sequence>
<dbReference type="RefSeq" id="XP_020089308.1">
    <property type="nucleotide sequence ID" value="XM_020233719.1"/>
</dbReference>
<evidence type="ECO:0000256" key="2">
    <source>
        <dbReference type="ARBA" id="ARBA00017589"/>
    </source>
</evidence>
<feature type="region of interest" description="Disordered" evidence="5">
    <location>
        <begin position="150"/>
        <end position="169"/>
    </location>
</feature>
<dbReference type="Gramene" id="Aco004305.1.mrna1">
    <property type="protein sequence ID" value="Aco004305.1.mrna1"/>
    <property type="gene ID" value="Aco004305.1.path1"/>
</dbReference>
<dbReference type="FunFam" id="3.90.1030.20:FF:000002">
    <property type="entry name" value="DNA polymerase delta subunit"/>
    <property type="match status" value="1"/>
</dbReference>
<evidence type="ECO:0000256" key="3">
    <source>
        <dbReference type="ARBA" id="ARBA00022705"/>
    </source>
</evidence>
<accession>A0A6P5F746</accession>
<feature type="compositionally biased region" description="Polar residues" evidence="5">
    <location>
        <begin position="347"/>
        <end position="362"/>
    </location>
</feature>
<feature type="compositionally biased region" description="Basic and acidic residues" evidence="5">
    <location>
        <begin position="438"/>
        <end position="448"/>
    </location>
</feature>
<gene>
    <name evidence="7" type="primary">LOC109710910</name>
</gene>
<dbReference type="Proteomes" id="UP000515123">
    <property type="component" value="Linkage group 5"/>
</dbReference>
<dbReference type="GO" id="GO:0006271">
    <property type="term" value="P:DNA strand elongation involved in DNA replication"/>
    <property type="evidence" value="ECO:0007669"/>
    <property type="project" value="TreeGrafter"/>
</dbReference>
<organism evidence="6 7">
    <name type="scientific">Ananas comosus</name>
    <name type="common">Pineapple</name>
    <name type="synonym">Ananas ananas</name>
    <dbReference type="NCBI Taxonomy" id="4615"/>
    <lineage>
        <taxon>Eukaryota</taxon>
        <taxon>Viridiplantae</taxon>
        <taxon>Streptophyta</taxon>
        <taxon>Embryophyta</taxon>
        <taxon>Tracheophyta</taxon>
        <taxon>Spermatophyta</taxon>
        <taxon>Magnoliopsida</taxon>
        <taxon>Liliopsida</taxon>
        <taxon>Poales</taxon>
        <taxon>Bromeliaceae</taxon>
        <taxon>Bromelioideae</taxon>
        <taxon>Ananas</taxon>
    </lineage>
</organism>